<keyword evidence="1" id="KW-0175">Coiled coil</keyword>
<dbReference type="Pfam" id="PF17921">
    <property type="entry name" value="Integrase_H2C2"/>
    <property type="match status" value="1"/>
</dbReference>
<accession>A0ABQ4WER1</accession>
<evidence type="ECO:0000256" key="1">
    <source>
        <dbReference type="SAM" id="Coils"/>
    </source>
</evidence>
<feature type="domain" description="Integrase catalytic" evidence="2">
    <location>
        <begin position="129"/>
        <end position="292"/>
    </location>
</feature>
<dbReference type="InterPro" id="IPR012337">
    <property type="entry name" value="RNaseH-like_sf"/>
</dbReference>
<dbReference type="PROSITE" id="PS50994">
    <property type="entry name" value="INTEGRASE"/>
    <property type="match status" value="1"/>
</dbReference>
<dbReference type="EMBL" id="BQNB010008576">
    <property type="protein sequence ID" value="GJS51310.1"/>
    <property type="molecule type" value="Genomic_DNA"/>
</dbReference>
<dbReference type="Gene3D" id="3.30.420.10">
    <property type="entry name" value="Ribonuclease H-like superfamily/Ribonuclease H"/>
    <property type="match status" value="1"/>
</dbReference>
<comment type="caution">
    <text evidence="3">The sequence shown here is derived from an EMBL/GenBank/DDBJ whole genome shotgun (WGS) entry which is preliminary data.</text>
</comment>
<organism evidence="3 4">
    <name type="scientific">Tanacetum coccineum</name>
    <dbReference type="NCBI Taxonomy" id="301880"/>
    <lineage>
        <taxon>Eukaryota</taxon>
        <taxon>Viridiplantae</taxon>
        <taxon>Streptophyta</taxon>
        <taxon>Embryophyta</taxon>
        <taxon>Tracheophyta</taxon>
        <taxon>Spermatophyta</taxon>
        <taxon>Magnoliopsida</taxon>
        <taxon>eudicotyledons</taxon>
        <taxon>Gunneridae</taxon>
        <taxon>Pentapetalae</taxon>
        <taxon>asterids</taxon>
        <taxon>campanulids</taxon>
        <taxon>Asterales</taxon>
        <taxon>Asteraceae</taxon>
        <taxon>Asteroideae</taxon>
        <taxon>Anthemideae</taxon>
        <taxon>Anthemidinae</taxon>
        <taxon>Tanacetum</taxon>
    </lineage>
</organism>
<dbReference type="PANTHER" id="PTHR35046:SF26">
    <property type="entry name" value="RNA-DIRECTED DNA POLYMERASE"/>
    <property type="match status" value="1"/>
</dbReference>
<dbReference type="Proteomes" id="UP001151760">
    <property type="component" value="Unassembled WGS sequence"/>
</dbReference>
<reference evidence="3" key="1">
    <citation type="journal article" date="2022" name="Int. J. Mol. Sci.">
        <title>Draft Genome of Tanacetum Coccineum: Genomic Comparison of Closely Related Tanacetum-Family Plants.</title>
        <authorList>
            <person name="Yamashiro T."/>
            <person name="Shiraishi A."/>
            <person name="Nakayama K."/>
            <person name="Satake H."/>
        </authorList>
    </citation>
    <scope>NUCLEOTIDE SEQUENCE</scope>
</reference>
<dbReference type="SUPFAM" id="SSF53098">
    <property type="entry name" value="Ribonuclease H-like"/>
    <property type="match status" value="1"/>
</dbReference>
<dbReference type="PANTHER" id="PTHR35046">
    <property type="entry name" value="ZINC KNUCKLE (CCHC-TYPE) FAMILY PROTEIN"/>
    <property type="match status" value="1"/>
</dbReference>
<dbReference type="Gene3D" id="1.10.340.70">
    <property type="match status" value="1"/>
</dbReference>
<name>A0ABQ4WER1_9ASTR</name>
<dbReference type="Pfam" id="PF24626">
    <property type="entry name" value="SH3_Tf2-1"/>
    <property type="match status" value="1"/>
</dbReference>
<feature type="coiled-coil region" evidence="1">
    <location>
        <begin position="312"/>
        <end position="347"/>
    </location>
</feature>
<reference evidence="3" key="2">
    <citation type="submission" date="2022-01" db="EMBL/GenBank/DDBJ databases">
        <authorList>
            <person name="Yamashiro T."/>
            <person name="Shiraishi A."/>
            <person name="Satake H."/>
            <person name="Nakayama K."/>
        </authorList>
    </citation>
    <scope>NUCLEOTIDE SEQUENCE</scope>
</reference>
<evidence type="ECO:0000313" key="4">
    <source>
        <dbReference type="Proteomes" id="UP001151760"/>
    </source>
</evidence>
<evidence type="ECO:0000259" key="2">
    <source>
        <dbReference type="PROSITE" id="PS50994"/>
    </source>
</evidence>
<dbReference type="InterPro" id="IPR036397">
    <property type="entry name" value="RNaseH_sf"/>
</dbReference>
<dbReference type="InterPro" id="IPR056924">
    <property type="entry name" value="SH3_Tf2-1"/>
</dbReference>
<sequence>MHARWVSYLQLFPFTLKHKPGHQNQVADTLSRRATLLVTLTHEVTGFEVFRDLYAIDEDFGNTWSKLRFDDYSMHDGYLFKGNRLCIPRCSLREKLIRNLYGGGLSGHLGLEKTIDILEERYYWPQLKRDMVPESIWEDLLMDFVLGLPRTQRGVDYVFVVVDRFSKMVHFIRCKKTSDASHVAHLFFREVVRLHGVPKSIISDRDTRFLGHFWITLWHMFDTSLKYSSSAHPQTDGQTEVVNRTLSNLIRCICRDQPKKWDYALPQAEFGFNSATHSSVGRSPFLVVYQKSPRYVVDLVKLPKFHEYSSVAARLANDLQGIQEEVRQRLEETNQKFKEAADKHRRVNVLKVDEMVMVFLRRERFPVGKYNKLQPKKYGPYKITYKINDNAYVVDLPKDISISSTFNVADLSRYHAFDVPLYPDNSGASSFQVEGTDVGHKS</sequence>
<proteinExistence type="predicted"/>
<dbReference type="InterPro" id="IPR041588">
    <property type="entry name" value="Integrase_H2C2"/>
</dbReference>
<gene>
    <name evidence="3" type="ORF">Tco_0624672</name>
</gene>
<protein>
    <submittedName>
        <fullName evidence="3">Reverse mRNAase</fullName>
    </submittedName>
</protein>
<dbReference type="InterPro" id="IPR001584">
    <property type="entry name" value="Integrase_cat-core"/>
</dbReference>
<evidence type="ECO:0000313" key="3">
    <source>
        <dbReference type="EMBL" id="GJS51310.1"/>
    </source>
</evidence>
<keyword evidence="4" id="KW-1185">Reference proteome</keyword>